<dbReference type="PATRIC" id="fig|1217675.3.peg.2594"/>
<protein>
    <recommendedName>
        <fullName evidence="3">EVE domain-containing protein</fullName>
    </recommendedName>
</protein>
<dbReference type="AlphaFoldDB" id="N8XXK4"/>
<proteinExistence type="predicted"/>
<gene>
    <name evidence="1" type="ORF">F965_02676</name>
</gene>
<dbReference type="EMBL" id="APPI01000023">
    <property type="protein sequence ID" value="ENV12113.1"/>
    <property type="molecule type" value="Genomic_DNA"/>
</dbReference>
<evidence type="ECO:0008006" key="3">
    <source>
        <dbReference type="Google" id="ProtNLM"/>
    </source>
</evidence>
<keyword evidence="2" id="KW-1185">Reference proteome</keyword>
<evidence type="ECO:0000313" key="2">
    <source>
        <dbReference type="Proteomes" id="UP000018438"/>
    </source>
</evidence>
<evidence type="ECO:0000313" key="1">
    <source>
        <dbReference type="EMBL" id="ENV12113.1"/>
    </source>
</evidence>
<dbReference type="Proteomes" id="UP000018438">
    <property type="component" value="Unassembled WGS sequence"/>
</dbReference>
<organism evidence="1 2">
    <name type="scientific">Acinetobacter schindleri NIPH 900</name>
    <dbReference type="NCBI Taxonomy" id="1217675"/>
    <lineage>
        <taxon>Bacteria</taxon>
        <taxon>Pseudomonadati</taxon>
        <taxon>Pseudomonadota</taxon>
        <taxon>Gammaproteobacteria</taxon>
        <taxon>Moraxellales</taxon>
        <taxon>Moraxellaceae</taxon>
        <taxon>Acinetobacter</taxon>
    </lineage>
</organism>
<dbReference type="RefSeq" id="WP_004809879.1">
    <property type="nucleotide sequence ID" value="NZ_KB849444.1"/>
</dbReference>
<sequence length="118" mass="13837">MSPLLDFYKVELGDARFFIFDSKSDHLVYGDLDFEEYHWDKAKFNKVRPGDFFLYRRPQKASEIKNQFYIYGAGRIGQMIEVPNESGPDKVRQKPVYATIEQGIAFENPILQSDLENF</sequence>
<comment type="caution">
    <text evidence="1">The sequence shown here is derived from an EMBL/GenBank/DDBJ whole genome shotgun (WGS) entry which is preliminary data.</text>
</comment>
<accession>N8XXK4</accession>
<name>N8XXK4_9GAMM</name>
<dbReference type="HOGENOM" id="CLU_2068052_0_0_6"/>
<reference evidence="1 2" key="1">
    <citation type="submission" date="2013-02" db="EMBL/GenBank/DDBJ databases">
        <title>The Genome Sequence of Acinetobacter schindleri NIPH 900.</title>
        <authorList>
            <consortium name="The Broad Institute Genome Sequencing Platform"/>
            <consortium name="The Broad Institute Genome Sequencing Center for Infectious Disease"/>
            <person name="Cerqueira G."/>
            <person name="Feldgarden M."/>
            <person name="Courvalin P."/>
            <person name="Perichon B."/>
            <person name="Grillot-Courvalin C."/>
            <person name="Clermont D."/>
            <person name="Rocha E."/>
            <person name="Yoon E.-J."/>
            <person name="Nemec A."/>
            <person name="Walker B."/>
            <person name="Young S.K."/>
            <person name="Zeng Q."/>
            <person name="Gargeya S."/>
            <person name="Fitzgerald M."/>
            <person name="Haas B."/>
            <person name="Abouelleil A."/>
            <person name="Alvarado L."/>
            <person name="Arachchi H.M."/>
            <person name="Berlin A.M."/>
            <person name="Chapman S.B."/>
            <person name="Dewar J."/>
            <person name="Goldberg J."/>
            <person name="Griggs A."/>
            <person name="Gujja S."/>
            <person name="Hansen M."/>
            <person name="Howarth C."/>
            <person name="Imamovic A."/>
            <person name="Larimer J."/>
            <person name="McCowan C."/>
            <person name="Murphy C."/>
            <person name="Neiman D."/>
            <person name="Pearson M."/>
            <person name="Priest M."/>
            <person name="Roberts A."/>
            <person name="Saif S."/>
            <person name="Shea T."/>
            <person name="Sisk P."/>
            <person name="Sykes S."/>
            <person name="Wortman J."/>
            <person name="Nusbaum C."/>
            <person name="Birren B."/>
        </authorList>
    </citation>
    <scope>NUCLEOTIDE SEQUENCE [LARGE SCALE GENOMIC DNA]</scope>
    <source>
        <strain evidence="1 2">NIPH 900</strain>
    </source>
</reference>